<dbReference type="Proteomes" id="UP001345219">
    <property type="component" value="Chromosome 20"/>
</dbReference>
<keyword evidence="2" id="KW-1185">Reference proteome</keyword>
<proteinExistence type="predicted"/>
<accession>A0AAN7GZ79</accession>
<dbReference type="EMBL" id="JAXIOK010000020">
    <property type="protein sequence ID" value="KAK4747194.1"/>
    <property type="molecule type" value="Genomic_DNA"/>
</dbReference>
<evidence type="ECO:0000313" key="2">
    <source>
        <dbReference type="Proteomes" id="UP001345219"/>
    </source>
</evidence>
<protein>
    <submittedName>
        <fullName evidence="1">Uncharacterized protein</fullName>
    </submittedName>
</protein>
<reference evidence="1 2" key="1">
    <citation type="journal article" date="2023" name="Hortic Res">
        <title>Pangenome of water caltrop reveals structural variations and asymmetric subgenome divergence after allopolyploidization.</title>
        <authorList>
            <person name="Zhang X."/>
            <person name="Chen Y."/>
            <person name="Wang L."/>
            <person name="Yuan Y."/>
            <person name="Fang M."/>
            <person name="Shi L."/>
            <person name="Lu R."/>
            <person name="Comes H.P."/>
            <person name="Ma Y."/>
            <person name="Chen Y."/>
            <person name="Huang G."/>
            <person name="Zhou Y."/>
            <person name="Zheng Z."/>
            <person name="Qiu Y."/>
        </authorList>
    </citation>
    <scope>NUCLEOTIDE SEQUENCE [LARGE SCALE GENOMIC DNA]</scope>
    <source>
        <tissue evidence="1">Roots</tissue>
    </source>
</reference>
<evidence type="ECO:0000313" key="1">
    <source>
        <dbReference type="EMBL" id="KAK4747194.1"/>
    </source>
</evidence>
<name>A0AAN7GZ79_9MYRT</name>
<organism evidence="1 2">
    <name type="scientific">Trapa incisa</name>
    <dbReference type="NCBI Taxonomy" id="236973"/>
    <lineage>
        <taxon>Eukaryota</taxon>
        <taxon>Viridiplantae</taxon>
        <taxon>Streptophyta</taxon>
        <taxon>Embryophyta</taxon>
        <taxon>Tracheophyta</taxon>
        <taxon>Spermatophyta</taxon>
        <taxon>Magnoliopsida</taxon>
        <taxon>eudicotyledons</taxon>
        <taxon>Gunneridae</taxon>
        <taxon>Pentapetalae</taxon>
        <taxon>rosids</taxon>
        <taxon>malvids</taxon>
        <taxon>Myrtales</taxon>
        <taxon>Lythraceae</taxon>
        <taxon>Trapa</taxon>
    </lineage>
</organism>
<gene>
    <name evidence="1" type="ORF">SAY87_026231</name>
</gene>
<dbReference type="AlphaFoldDB" id="A0AAN7GZ79"/>
<comment type="caution">
    <text evidence="1">The sequence shown here is derived from an EMBL/GenBank/DDBJ whole genome shotgun (WGS) entry which is preliminary data.</text>
</comment>
<sequence length="175" mass="18746">MHILQASSKTQATKAPLGAEQLAFWANGENDRDILCNQIVDYYSNWKSDGLNGKVGFEGKDVGVNQIEASGEDAGVDQTAHLKKSQSESGLLLKGSTLANEDTEDESHETDGGFCCDMLDEINMLILPDRGNKSSSCTNTGKVPTVLDPFKESSLVNGVSIFSIGDPRKFEKGAG</sequence>